<name>M7MG90_9FLAO</name>
<comment type="caution">
    <text evidence="2">The sequence shown here is derived from an EMBL/GenBank/DDBJ whole genome shotgun (WGS) entry which is preliminary data.</text>
</comment>
<protein>
    <submittedName>
        <fullName evidence="2">Sperm nuclear basic protein PL-I isoform PLIb</fullName>
    </submittedName>
</protein>
<gene>
    <name evidence="2" type="ORF">D778_01118</name>
</gene>
<feature type="compositionally biased region" description="Polar residues" evidence="1">
    <location>
        <begin position="232"/>
        <end position="243"/>
    </location>
</feature>
<feature type="compositionally biased region" description="Polar residues" evidence="1">
    <location>
        <begin position="268"/>
        <end position="302"/>
    </location>
</feature>
<dbReference type="AlphaFoldDB" id="M7MG90"/>
<accession>M7MG90</accession>
<feature type="compositionally biased region" description="Polar residues" evidence="1">
    <location>
        <begin position="324"/>
        <end position="339"/>
    </location>
</feature>
<feature type="compositionally biased region" description="Polar residues" evidence="1">
    <location>
        <begin position="357"/>
        <end position="380"/>
    </location>
</feature>
<dbReference type="eggNOG" id="ENOG502Z96Z">
    <property type="taxonomic scope" value="Bacteria"/>
</dbReference>
<dbReference type="Proteomes" id="UP000012024">
    <property type="component" value="Unassembled WGS sequence"/>
</dbReference>
<sequence>MDLLTFFGMLFVLYLTRFKLNLTIMKKFMFLITALVLGGLTVSATNTNKPNQIDNTTTLRGYGNSFIFVENGIEFSVFPDGQFDFYMPSYGPKVNVYAPGISISFNSGYDYNPFLQYDEFGAIIQVEHVPIYYDFYGRVSQIGNVFITYNGFGYVSRIGGLYIHYNSYRKFSHYTGYINVFNPYYVYRPWHNYYRVPAYNHCVVYHRPYRKYYNPVRYTYYKPYVNNYRRTTAVASRRGQNITRRSELATRPNHANSIPRRDLGAQSPKANTQTGIKPRRQNTVSPRENSITSTPRPRNQVATKPRQASKPIKTRKDAQIVKPRTNNQVVTKPRTQSRNLKTRPVVKNNKIERKPKSSNNRTYNKAQKNRQVASNTRSKR</sequence>
<evidence type="ECO:0000256" key="1">
    <source>
        <dbReference type="SAM" id="MobiDB-lite"/>
    </source>
</evidence>
<proteinExistence type="predicted"/>
<reference evidence="2 3" key="1">
    <citation type="submission" date="2012-12" db="EMBL/GenBank/DDBJ databases">
        <title>Genome assembly of Formosa sp. AK20.</title>
        <authorList>
            <person name="Kumar R."/>
            <person name="Khatri I."/>
            <person name="Vaidya B."/>
            <person name="Subramanian S."/>
            <person name="Pinnaka A."/>
        </authorList>
    </citation>
    <scope>NUCLEOTIDE SEQUENCE [LARGE SCALE GENOMIC DNA]</scope>
    <source>
        <strain evidence="2 3">AK20</strain>
    </source>
</reference>
<dbReference type="EMBL" id="ANLA01000020">
    <property type="protein sequence ID" value="EMQ94106.1"/>
    <property type="molecule type" value="Genomic_DNA"/>
</dbReference>
<organism evidence="2 3">
    <name type="scientific">Xanthomarina gelatinilytica</name>
    <dbReference type="NCBI Taxonomy" id="1137281"/>
    <lineage>
        <taxon>Bacteria</taxon>
        <taxon>Pseudomonadati</taxon>
        <taxon>Bacteroidota</taxon>
        <taxon>Flavobacteriia</taxon>
        <taxon>Flavobacteriales</taxon>
        <taxon>Flavobacteriaceae</taxon>
        <taxon>Xanthomarina</taxon>
    </lineage>
</organism>
<keyword evidence="3" id="KW-1185">Reference proteome</keyword>
<feature type="region of interest" description="Disordered" evidence="1">
    <location>
        <begin position="232"/>
        <end position="380"/>
    </location>
</feature>
<dbReference type="PATRIC" id="fig|1137281.3.peg.2474"/>
<evidence type="ECO:0000313" key="3">
    <source>
        <dbReference type="Proteomes" id="UP000012024"/>
    </source>
</evidence>
<evidence type="ECO:0000313" key="2">
    <source>
        <dbReference type="EMBL" id="EMQ94106.1"/>
    </source>
</evidence>